<dbReference type="PANTHER" id="PTHR33067:SF35">
    <property type="entry name" value="ASPARTIC PEPTIDASE DDI1-TYPE DOMAIN-CONTAINING PROTEIN"/>
    <property type="match status" value="1"/>
</dbReference>
<protein>
    <submittedName>
        <fullName evidence="2">Uncharacterized protein LOC106770325</fullName>
    </submittedName>
</protein>
<dbReference type="RefSeq" id="XP_014511625.1">
    <property type="nucleotide sequence ID" value="XM_014656139.1"/>
</dbReference>
<gene>
    <name evidence="2" type="primary">LOC106770325</name>
</gene>
<dbReference type="AlphaFoldDB" id="A0A1S3UZZ2"/>
<dbReference type="CDD" id="cd00303">
    <property type="entry name" value="retropepsin_like"/>
    <property type="match status" value="1"/>
</dbReference>
<reference evidence="1" key="1">
    <citation type="journal article" date="2014" name="Nat. Commun.">
        <title>Genome sequence of mungbean and insights into evolution within Vigna species.</title>
        <authorList>
            <person name="Kang Y.J."/>
            <person name="Kim S.K."/>
            <person name="Kim M.Y."/>
            <person name="Lestari P."/>
            <person name="Kim K.H."/>
            <person name="Ha B.K."/>
            <person name="Jun T.H."/>
            <person name="Hwang W.J."/>
            <person name="Lee T."/>
            <person name="Lee J."/>
            <person name="Shim S."/>
            <person name="Yoon M.Y."/>
            <person name="Jang Y.E."/>
            <person name="Han K.S."/>
            <person name="Taeprayoon P."/>
            <person name="Yoon N."/>
            <person name="Somta P."/>
            <person name="Tanya P."/>
            <person name="Kim K.S."/>
            <person name="Gwag J.G."/>
            <person name="Moon J.K."/>
            <person name="Lee Y.H."/>
            <person name="Park B.S."/>
            <person name="Bombarely A."/>
            <person name="Doyle J.J."/>
            <person name="Jackson S.A."/>
            <person name="Schafleitner R."/>
            <person name="Srinives P."/>
            <person name="Varshney R.K."/>
            <person name="Lee S.H."/>
        </authorList>
    </citation>
    <scope>NUCLEOTIDE SEQUENCE [LARGE SCALE GENOMIC DNA]</scope>
    <source>
        <strain evidence="1">cv. VC1973A</strain>
    </source>
</reference>
<evidence type="ECO:0000313" key="2">
    <source>
        <dbReference type="RefSeq" id="XP_014511625.1"/>
    </source>
</evidence>
<dbReference type="KEGG" id="vra:106770325"/>
<dbReference type="PANTHER" id="PTHR33067">
    <property type="entry name" value="RNA-DIRECTED DNA POLYMERASE-RELATED"/>
    <property type="match status" value="1"/>
</dbReference>
<proteinExistence type="predicted"/>
<evidence type="ECO:0000313" key="1">
    <source>
        <dbReference type="Proteomes" id="UP000087766"/>
    </source>
</evidence>
<dbReference type="GeneID" id="106770325"/>
<dbReference type="OrthoDB" id="778454at2759"/>
<keyword evidence="1" id="KW-1185">Reference proteome</keyword>
<accession>A0A1S3UZZ2</accession>
<sequence>MVNVLIQRRPRKKSTTWAINSNSAKAYKAIPRRKDNLDEEDIDDQGSCSDLLKKSCPPKVKDPGGFTVPCTIGSVKIGKALLDLGSSINMMPLSMLKKIDGLRLKPTKISLIMADGSPKKPYGVVEDVVIHIERLKFLVDFVVMEMKEDDKISIIL</sequence>
<organism evidence="1 2">
    <name type="scientific">Vigna radiata var. radiata</name>
    <name type="common">Mung bean</name>
    <name type="synonym">Phaseolus aureus</name>
    <dbReference type="NCBI Taxonomy" id="3916"/>
    <lineage>
        <taxon>Eukaryota</taxon>
        <taxon>Viridiplantae</taxon>
        <taxon>Streptophyta</taxon>
        <taxon>Embryophyta</taxon>
        <taxon>Tracheophyta</taxon>
        <taxon>Spermatophyta</taxon>
        <taxon>Magnoliopsida</taxon>
        <taxon>eudicotyledons</taxon>
        <taxon>Gunneridae</taxon>
        <taxon>Pentapetalae</taxon>
        <taxon>rosids</taxon>
        <taxon>fabids</taxon>
        <taxon>Fabales</taxon>
        <taxon>Fabaceae</taxon>
        <taxon>Papilionoideae</taxon>
        <taxon>50 kb inversion clade</taxon>
        <taxon>NPAAA clade</taxon>
        <taxon>indigoferoid/millettioid clade</taxon>
        <taxon>Phaseoleae</taxon>
        <taxon>Vigna</taxon>
    </lineage>
</organism>
<dbReference type="InterPro" id="IPR021109">
    <property type="entry name" value="Peptidase_aspartic_dom_sf"/>
</dbReference>
<dbReference type="Gene3D" id="2.40.70.10">
    <property type="entry name" value="Acid Proteases"/>
    <property type="match status" value="1"/>
</dbReference>
<reference evidence="2" key="2">
    <citation type="submission" date="2025-08" db="UniProtKB">
        <authorList>
            <consortium name="RefSeq"/>
        </authorList>
    </citation>
    <scope>IDENTIFICATION</scope>
    <source>
        <tissue evidence="2">Leaf</tissue>
    </source>
</reference>
<dbReference type="Proteomes" id="UP000087766">
    <property type="component" value="Chromosome 8"/>
</dbReference>
<name>A0A1S3UZZ2_VIGRR</name>